<dbReference type="SUPFAM" id="SSF53448">
    <property type="entry name" value="Nucleotide-diphospho-sugar transferases"/>
    <property type="match status" value="1"/>
</dbReference>
<organism evidence="15 16">
    <name type="scientific">Pocillopora meandrina</name>
    <dbReference type="NCBI Taxonomy" id="46732"/>
    <lineage>
        <taxon>Eukaryota</taxon>
        <taxon>Metazoa</taxon>
        <taxon>Cnidaria</taxon>
        <taxon>Anthozoa</taxon>
        <taxon>Hexacorallia</taxon>
        <taxon>Scleractinia</taxon>
        <taxon>Astrocoeniina</taxon>
        <taxon>Pocilloporidae</taxon>
        <taxon>Pocillopora</taxon>
    </lineage>
</organism>
<gene>
    <name evidence="15" type="ORF">PMEA_00014292</name>
</gene>
<dbReference type="GO" id="GO:0006493">
    <property type="term" value="P:protein O-linked glycosylation"/>
    <property type="evidence" value="ECO:0007669"/>
    <property type="project" value="TreeGrafter"/>
</dbReference>
<reference evidence="15 16" key="1">
    <citation type="submission" date="2022-05" db="EMBL/GenBank/DDBJ databases">
        <authorList>
            <consortium name="Genoscope - CEA"/>
            <person name="William W."/>
        </authorList>
    </citation>
    <scope>NUCLEOTIDE SEQUENCE [LARGE SCALE GENOMIC DNA]</scope>
</reference>
<evidence type="ECO:0000313" key="16">
    <source>
        <dbReference type="Proteomes" id="UP001159428"/>
    </source>
</evidence>
<evidence type="ECO:0000256" key="4">
    <source>
        <dbReference type="ARBA" id="ARBA00022692"/>
    </source>
</evidence>
<dbReference type="CDD" id="cd23440">
    <property type="entry name" value="beta-trefoil_Ricin_GALNT11"/>
    <property type="match status" value="1"/>
</dbReference>
<comment type="cofactor">
    <cofactor evidence="1 13">
        <name>Mn(2+)</name>
        <dbReference type="ChEBI" id="CHEBI:29035"/>
    </cofactor>
</comment>
<evidence type="ECO:0000256" key="11">
    <source>
        <dbReference type="ARBA" id="ARBA00023180"/>
    </source>
</evidence>
<evidence type="ECO:0000256" key="5">
    <source>
        <dbReference type="ARBA" id="ARBA00022734"/>
    </source>
</evidence>
<dbReference type="PROSITE" id="PS50231">
    <property type="entry name" value="RICIN_B_LECTIN"/>
    <property type="match status" value="1"/>
</dbReference>
<evidence type="ECO:0000256" key="6">
    <source>
        <dbReference type="ARBA" id="ARBA00022968"/>
    </source>
</evidence>
<dbReference type="Gene3D" id="2.80.10.50">
    <property type="match status" value="1"/>
</dbReference>
<feature type="domain" description="Ricin B lectin" evidence="14">
    <location>
        <begin position="454"/>
        <end position="572"/>
    </location>
</feature>
<dbReference type="InterPro" id="IPR035992">
    <property type="entry name" value="Ricin_B-like_lectins"/>
</dbReference>
<keyword evidence="11" id="KW-0325">Glycoprotein</keyword>
<feature type="transmembrane region" description="Helical" evidence="13">
    <location>
        <begin position="12"/>
        <end position="35"/>
    </location>
</feature>
<dbReference type="InterPro" id="IPR000772">
    <property type="entry name" value="Ricin_B_lectin"/>
</dbReference>
<keyword evidence="4 13" id="KW-0812">Transmembrane</keyword>
<comment type="similarity">
    <text evidence="3 13">Belongs to the glycosyltransferase 2 family. GalNAc-T subfamily.</text>
</comment>
<dbReference type="InterPro" id="IPR001173">
    <property type="entry name" value="Glyco_trans_2-like"/>
</dbReference>
<keyword evidence="10 13" id="KW-1015">Disulfide bond</keyword>
<keyword evidence="5 13" id="KW-0430">Lectin</keyword>
<dbReference type="EC" id="2.4.1.-" evidence="13"/>
<dbReference type="EMBL" id="CALNXJ010000025">
    <property type="protein sequence ID" value="CAH3130688.1"/>
    <property type="molecule type" value="Genomic_DNA"/>
</dbReference>
<dbReference type="GO" id="GO:0030246">
    <property type="term" value="F:carbohydrate binding"/>
    <property type="evidence" value="ECO:0007669"/>
    <property type="project" value="UniProtKB-KW"/>
</dbReference>
<dbReference type="InterPro" id="IPR029044">
    <property type="entry name" value="Nucleotide-diphossugar_trans"/>
</dbReference>
<evidence type="ECO:0000256" key="13">
    <source>
        <dbReference type="RuleBase" id="RU361242"/>
    </source>
</evidence>
<dbReference type="CDD" id="cd02510">
    <property type="entry name" value="pp-GalNAc-T"/>
    <property type="match status" value="1"/>
</dbReference>
<dbReference type="GO" id="GO:0000139">
    <property type="term" value="C:Golgi membrane"/>
    <property type="evidence" value="ECO:0007669"/>
    <property type="project" value="UniProtKB-SubCell"/>
</dbReference>
<evidence type="ECO:0000313" key="15">
    <source>
        <dbReference type="EMBL" id="CAH3130688.1"/>
    </source>
</evidence>
<evidence type="ECO:0000256" key="2">
    <source>
        <dbReference type="ARBA" id="ARBA00004323"/>
    </source>
</evidence>
<dbReference type="InterPro" id="IPR045885">
    <property type="entry name" value="GalNAc-T"/>
</dbReference>
<name>A0AAU9WZJ7_9CNID</name>
<evidence type="ECO:0000256" key="12">
    <source>
        <dbReference type="ARBA" id="ARBA00023211"/>
    </source>
</evidence>
<keyword evidence="6" id="KW-0735">Signal-anchor</keyword>
<evidence type="ECO:0000259" key="14">
    <source>
        <dbReference type="SMART" id="SM00458"/>
    </source>
</evidence>
<proteinExistence type="inferred from homology"/>
<dbReference type="GO" id="GO:0008593">
    <property type="term" value="P:regulation of Notch signaling pathway"/>
    <property type="evidence" value="ECO:0007669"/>
    <property type="project" value="TreeGrafter"/>
</dbReference>
<evidence type="ECO:0000256" key="7">
    <source>
        <dbReference type="ARBA" id="ARBA00022989"/>
    </source>
</evidence>
<keyword evidence="13" id="KW-0808">Transferase</keyword>
<dbReference type="SUPFAM" id="SSF50370">
    <property type="entry name" value="Ricin B-like lectins"/>
    <property type="match status" value="1"/>
</dbReference>
<keyword evidence="8 13" id="KW-0333">Golgi apparatus</keyword>
<dbReference type="SMART" id="SM00458">
    <property type="entry name" value="RICIN"/>
    <property type="match status" value="1"/>
</dbReference>
<evidence type="ECO:0000256" key="8">
    <source>
        <dbReference type="ARBA" id="ARBA00023034"/>
    </source>
</evidence>
<keyword evidence="7 13" id="KW-1133">Transmembrane helix</keyword>
<dbReference type="FunFam" id="3.90.550.10:FF:000053">
    <property type="entry name" value="Polypeptide N-acetylgalactosaminyltransferase"/>
    <property type="match status" value="1"/>
</dbReference>
<dbReference type="GO" id="GO:0005112">
    <property type="term" value="F:Notch binding"/>
    <property type="evidence" value="ECO:0007669"/>
    <property type="project" value="TreeGrafter"/>
</dbReference>
<dbReference type="PANTHER" id="PTHR11675:SF63">
    <property type="entry name" value="POLYPEPTIDE N-ACETYLGALACTOSAMINYLTRANSFERASE"/>
    <property type="match status" value="1"/>
</dbReference>
<comment type="caution">
    <text evidence="15">The sequence shown here is derived from an EMBL/GenBank/DDBJ whole genome shotgun (WGS) entry which is preliminary data.</text>
</comment>
<dbReference type="AlphaFoldDB" id="A0AAU9WZJ7"/>
<accession>A0AAU9WZJ7</accession>
<evidence type="ECO:0000256" key="10">
    <source>
        <dbReference type="ARBA" id="ARBA00023157"/>
    </source>
</evidence>
<comment type="subcellular location">
    <subcellularLocation>
        <location evidence="2 13">Golgi apparatus membrane</location>
        <topology evidence="2 13">Single-pass type II membrane protein</topology>
    </subcellularLocation>
</comment>
<dbReference type="Pfam" id="PF00652">
    <property type="entry name" value="Ricin_B_lectin"/>
    <property type="match status" value="1"/>
</dbReference>
<keyword evidence="16" id="KW-1185">Reference proteome</keyword>
<dbReference type="Pfam" id="PF00535">
    <property type="entry name" value="Glycos_transf_2"/>
    <property type="match status" value="1"/>
</dbReference>
<sequence>MYIMAYKLPTRYFMLCSFMILMFWMLLNMVSFMYLGSNDKYLTKGYGRHLQNDSPSDDFEREMIAQEKDPSTLGLIRNKEDQRIRENGYEKHAFNELVSNRLGFYREIQDTRHELCKSMTYSSNLPSASIIICFHNEAWSTLLRTVHSVLNRTAENLVHEIILVDDHSSLETLKDELQNYVKKLPKTKLLRTARREGLIRGRMIGAKNAIGEVLVFLDSHCEVNKDWLPPLLERIKKNPTTVVCPVIDMINADTFDYQSSPLVRGGFNWGLHFSWEPVPKHLLVKPDDYVLPIRSPTMAGGLFAMDRNYFNQLGQYDEGMNIWGGENLEISFRIWMCGGSLEIIPCSRVGHIFRRWRPYGSDSQGDTMSYNSMRVAEVWLDDYKKYFYQIKKDLVGKPFGDVSARTELRKRLNCNSFKWYMGNIYPELRLPEKGAGGNSVIWNAASRKDKVIVNKGNLQNVGSLLCLDIPGQSSEKQASALLRNCKETHAKVWSLNQGNELKVDRLLCLEVTRHEMLKVMKCHGQGGAQEWRHNKTLQLYHRASGLCMMSTKKATVKMEICDDSLTQKWYFTTD</sequence>
<keyword evidence="12 13" id="KW-0464">Manganese</keyword>
<dbReference type="PANTHER" id="PTHR11675">
    <property type="entry name" value="N-ACETYLGALACTOSAMINYLTRANSFERASE"/>
    <property type="match status" value="1"/>
</dbReference>
<comment type="pathway">
    <text evidence="13">Protein modification; protein glycosylation.</text>
</comment>
<protein>
    <recommendedName>
        <fullName evidence="13">Polypeptide N-acetylgalactosaminyltransferase</fullName>
        <ecNumber evidence="13">2.4.1.-</ecNumber>
    </recommendedName>
    <alternativeName>
        <fullName evidence="13">Protein-UDP acetylgalactosaminyltransferase</fullName>
    </alternativeName>
</protein>
<keyword evidence="9 13" id="KW-0472">Membrane</keyword>
<evidence type="ECO:0000256" key="3">
    <source>
        <dbReference type="ARBA" id="ARBA00005680"/>
    </source>
</evidence>
<dbReference type="Gene3D" id="3.90.550.10">
    <property type="entry name" value="Spore Coat Polysaccharide Biosynthesis Protein SpsA, Chain A"/>
    <property type="match status" value="1"/>
</dbReference>
<keyword evidence="13" id="KW-0328">Glycosyltransferase</keyword>
<dbReference type="Proteomes" id="UP001159428">
    <property type="component" value="Unassembled WGS sequence"/>
</dbReference>
<dbReference type="GO" id="GO:0004653">
    <property type="term" value="F:polypeptide N-acetylgalactosaminyltransferase activity"/>
    <property type="evidence" value="ECO:0007669"/>
    <property type="project" value="TreeGrafter"/>
</dbReference>
<evidence type="ECO:0000256" key="1">
    <source>
        <dbReference type="ARBA" id="ARBA00001936"/>
    </source>
</evidence>
<evidence type="ECO:0000256" key="9">
    <source>
        <dbReference type="ARBA" id="ARBA00023136"/>
    </source>
</evidence>